<dbReference type="SUPFAM" id="SSF46785">
    <property type="entry name" value="Winged helix' DNA-binding domain"/>
    <property type="match status" value="1"/>
</dbReference>
<dbReference type="InterPro" id="IPR015797">
    <property type="entry name" value="NUDIX_hydrolase-like_dom_sf"/>
</dbReference>
<dbReference type="Proteomes" id="UP000219621">
    <property type="component" value="Unassembled WGS sequence"/>
</dbReference>
<gene>
    <name evidence="3" type="ORF">SAMN05421508_102186</name>
</gene>
<dbReference type="PIRSF" id="PIRSF019423">
    <property type="entry name" value="NMN_biosyn"/>
    <property type="match status" value="1"/>
</dbReference>
<dbReference type="Pfam" id="PF21906">
    <property type="entry name" value="WHD_NrtR"/>
    <property type="match status" value="1"/>
</dbReference>
<accession>A0A286G8S1</accession>
<evidence type="ECO:0000313" key="4">
    <source>
        <dbReference type="Proteomes" id="UP000219621"/>
    </source>
</evidence>
<dbReference type="AlphaFoldDB" id="A0A286G8S1"/>
<evidence type="ECO:0000256" key="1">
    <source>
        <dbReference type="SAM" id="MobiDB-lite"/>
    </source>
</evidence>
<dbReference type="SUPFAM" id="SSF55811">
    <property type="entry name" value="Nudix"/>
    <property type="match status" value="1"/>
</dbReference>
<dbReference type="RefSeq" id="WP_245913378.1">
    <property type="nucleotide sequence ID" value="NZ_OCNJ01000002.1"/>
</dbReference>
<protein>
    <submittedName>
        <fullName evidence="3">Uncharacterized conserved protein</fullName>
    </submittedName>
</protein>
<evidence type="ECO:0000259" key="2">
    <source>
        <dbReference type="Pfam" id="PF21906"/>
    </source>
</evidence>
<organism evidence="3 4">
    <name type="scientific">Caenispirillum bisanense</name>
    <dbReference type="NCBI Taxonomy" id="414052"/>
    <lineage>
        <taxon>Bacteria</taxon>
        <taxon>Pseudomonadati</taxon>
        <taxon>Pseudomonadota</taxon>
        <taxon>Alphaproteobacteria</taxon>
        <taxon>Rhodospirillales</taxon>
        <taxon>Novispirillaceae</taxon>
        <taxon>Caenispirillum</taxon>
    </lineage>
</organism>
<dbReference type="Gene3D" id="1.10.10.10">
    <property type="entry name" value="Winged helix-like DNA-binding domain superfamily/Winged helix DNA-binding domain"/>
    <property type="match status" value="1"/>
</dbReference>
<dbReference type="InterPro" id="IPR011213">
    <property type="entry name" value="NMN_biosyn"/>
</dbReference>
<feature type="region of interest" description="Disordered" evidence="1">
    <location>
        <begin position="51"/>
        <end position="72"/>
    </location>
</feature>
<keyword evidence="4" id="KW-1185">Reference proteome</keyword>
<sequence>MTPARATPAAADSDSAPPPQAAVIGLTAVVAAVTDEAPRVLVARRMAHGLATEAQRGGPGIPHDSPETLPYGPFEPERHRTLELGLRQWVEDQTGLSLRYVEQLYTFGNQYRDPRELYGGPRLVSVAYLALTHETAVAGSGEAEWRDWYSFLPWEDWREGRPAVVDHVIVPHLRAWADAAPDERQRRDRADRVDICFGLHATAGQDRSRTLDRYELLYEAQLVPEAMRDAAAAARTAGREAPPVDPMRLTVAAQLGTPLSVDNRRILASALGRLRGKIAWRPVVFDLLPPEFTLLQLQRVVEALAGARLHKQNFRRTLQQSEMVEATGRTDDTGRGRPAELYRFRRDVLRERHSVGIGLPLVRTGD</sequence>
<name>A0A286G8S1_9PROT</name>
<reference evidence="4" key="1">
    <citation type="submission" date="2017-09" db="EMBL/GenBank/DDBJ databases">
        <authorList>
            <person name="Varghese N."/>
            <person name="Submissions S."/>
        </authorList>
    </citation>
    <scope>NUCLEOTIDE SEQUENCE [LARGE SCALE GENOMIC DNA]</scope>
    <source>
        <strain evidence="4">USBA 140</strain>
    </source>
</reference>
<dbReference type="Gene3D" id="3.90.79.10">
    <property type="entry name" value="Nucleoside Triphosphate Pyrophosphohydrolase"/>
    <property type="match status" value="1"/>
</dbReference>
<dbReference type="InterPro" id="IPR036388">
    <property type="entry name" value="WH-like_DNA-bd_sf"/>
</dbReference>
<evidence type="ECO:0000313" key="3">
    <source>
        <dbReference type="EMBL" id="SOD91943.1"/>
    </source>
</evidence>
<dbReference type="CDD" id="cd18873">
    <property type="entry name" value="NUDIX_NadM_like"/>
    <property type="match status" value="1"/>
</dbReference>
<dbReference type="InterPro" id="IPR036390">
    <property type="entry name" value="WH_DNA-bd_sf"/>
</dbReference>
<feature type="domain" description="NrtR DNA-binding winged helix" evidence="2">
    <location>
        <begin position="284"/>
        <end position="344"/>
    </location>
</feature>
<dbReference type="EMBL" id="OCNJ01000002">
    <property type="protein sequence ID" value="SOD91943.1"/>
    <property type="molecule type" value="Genomic_DNA"/>
</dbReference>
<dbReference type="InterPro" id="IPR054105">
    <property type="entry name" value="WHD_NrtR"/>
</dbReference>
<proteinExistence type="predicted"/>